<dbReference type="Pfam" id="PF13622">
    <property type="entry name" value="4HBT_3"/>
    <property type="match status" value="1"/>
</dbReference>
<dbReference type="InterPro" id="IPR029069">
    <property type="entry name" value="HotDog_dom_sf"/>
</dbReference>
<evidence type="ECO:0000313" key="3">
    <source>
        <dbReference type="EMBL" id="CAJ1582328.1"/>
    </source>
</evidence>
<proteinExistence type="predicted"/>
<gene>
    <name evidence="3" type="ORF">MU0050_002026</name>
</gene>
<feature type="domain" description="Acyl-CoA thioesterase-like C-terminal" evidence="2">
    <location>
        <begin position="133"/>
        <end position="259"/>
    </location>
</feature>
<dbReference type="InterPro" id="IPR049449">
    <property type="entry name" value="TesB_ACOT8-like_N"/>
</dbReference>
<name>A0ABM9MD43_9MYCO</name>
<dbReference type="RefSeq" id="WP_316516390.1">
    <property type="nucleotide sequence ID" value="NZ_OY726395.1"/>
</dbReference>
<protein>
    <submittedName>
        <fullName evidence="3">Thioesterase family protein</fullName>
    </submittedName>
</protein>
<accession>A0ABM9MD43</accession>
<sequence length="262" mass="28303">MSSEQSSTSYYRRISSDTYESTDLTRSNWTPEIQHGSPPLALLTKAIEEHLEGSGLRIGRLVLDILGAIPVVPLAVRVSVPRPGKRITLATAEMAPVTDPDRPVARVSTWALATSDTTAGASDRFPALAATDPEPLPPFWWDAPGYLESVDWERQQDDAGARVFWLTPKVALVDDEPTTALQRLAMVVDSANGVGSALNPEEFIFMNTDTAVHLHRLPTGADFALRARGSIGPDGIGVTTAEIFDRTGFIGTSAQTLLVQPR</sequence>
<dbReference type="SUPFAM" id="SSF54637">
    <property type="entry name" value="Thioesterase/thiol ester dehydrase-isomerase"/>
    <property type="match status" value="1"/>
</dbReference>
<dbReference type="Proteomes" id="UP001190466">
    <property type="component" value="Chromosome"/>
</dbReference>
<evidence type="ECO:0000259" key="1">
    <source>
        <dbReference type="Pfam" id="PF13622"/>
    </source>
</evidence>
<organism evidence="3 4">
    <name type="scientific">[Mycobacterium] wendilense</name>
    <dbReference type="NCBI Taxonomy" id="3064284"/>
    <lineage>
        <taxon>Bacteria</taxon>
        <taxon>Bacillati</taxon>
        <taxon>Actinomycetota</taxon>
        <taxon>Actinomycetes</taxon>
        <taxon>Mycobacteriales</taxon>
        <taxon>Mycobacteriaceae</taxon>
        <taxon>Mycolicibacter</taxon>
    </lineage>
</organism>
<evidence type="ECO:0000313" key="4">
    <source>
        <dbReference type="Proteomes" id="UP001190466"/>
    </source>
</evidence>
<dbReference type="InterPro" id="IPR049450">
    <property type="entry name" value="ACOT8-like_C"/>
</dbReference>
<dbReference type="InterPro" id="IPR042171">
    <property type="entry name" value="Acyl-CoA_hotdog"/>
</dbReference>
<evidence type="ECO:0000259" key="2">
    <source>
        <dbReference type="Pfam" id="PF20789"/>
    </source>
</evidence>
<dbReference type="Pfam" id="PF20789">
    <property type="entry name" value="4HBT_3C"/>
    <property type="match status" value="1"/>
</dbReference>
<feature type="domain" description="Acyl-CoA thioesterase-like N-terminal HotDog" evidence="1">
    <location>
        <begin position="26"/>
        <end position="110"/>
    </location>
</feature>
<keyword evidence="4" id="KW-1185">Reference proteome</keyword>
<dbReference type="EMBL" id="OY726395">
    <property type="protein sequence ID" value="CAJ1582328.1"/>
    <property type="molecule type" value="Genomic_DNA"/>
</dbReference>
<dbReference type="Gene3D" id="2.40.160.210">
    <property type="entry name" value="Acyl-CoA thioesterase, double hotdog domain"/>
    <property type="match status" value="1"/>
</dbReference>
<reference evidence="3 4" key="1">
    <citation type="submission" date="2023-08" db="EMBL/GenBank/DDBJ databases">
        <authorList>
            <person name="Folkvardsen B D."/>
            <person name="Norman A."/>
        </authorList>
    </citation>
    <scope>NUCLEOTIDE SEQUENCE [LARGE SCALE GENOMIC DNA]</scope>
    <source>
        <strain evidence="3 4">Mu0050</strain>
    </source>
</reference>